<feature type="domain" description="GST C-terminal" evidence="3">
    <location>
        <begin position="87"/>
        <end position="210"/>
    </location>
</feature>
<keyword evidence="4" id="KW-0808">Transferase</keyword>
<dbReference type="SUPFAM" id="SSF52833">
    <property type="entry name" value="Thioredoxin-like"/>
    <property type="match status" value="1"/>
</dbReference>
<comment type="similarity">
    <text evidence="1">Belongs to the GST superfamily. Zeta family.</text>
</comment>
<dbReference type="GO" id="GO:0005737">
    <property type="term" value="C:cytoplasm"/>
    <property type="evidence" value="ECO:0007669"/>
    <property type="project" value="InterPro"/>
</dbReference>
<dbReference type="SUPFAM" id="SSF47616">
    <property type="entry name" value="GST C-terminal domain-like"/>
    <property type="match status" value="1"/>
</dbReference>
<dbReference type="GO" id="GO:0004364">
    <property type="term" value="F:glutathione transferase activity"/>
    <property type="evidence" value="ECO:0007669"/>
    <property type="project" value="TreeGrafter"/>
</dbReference>
<dbReference type="GO" id="GO:0016034">
    <property type="term" value="F:maleylacetoacetate isomerase activity"/>
    <property type="evidence" value="ECO:0007669"/>
    <property type="project" value="TreeGrafter"/>
</dbReference>
<keyword evidence="5" id="KW-1185">Reference proteome</keyword>
<dbReference type="EMBL" id="AMGO01000068">
    <property type="protein sequence ID" value="EKE43245.1"/>
    <property type="molecule type" value="Genomic_DNA"/>
</dbReference>
<dbReference type="STRING" id="1231392.OCGS_2836"/>
<organism evidence="4 5">
    <name type="scientific">Oceaniovalibus guishaninsula JLT2003</name>
    <dbReference type="NCBI Taxonomy" id="1231392"/>
    <lineage>
        <taxon>Bacteria</taxon>
        <taxon>Pseudomonadati</taxon>
        <taxon>Pseudomonadota</taxon>
        <taxon>Alphaproteobacteria</taxon>
        <taxon>Rhodobacterales</taxon>
        <taxon>Roseobacteraceae</taxon>
        <taxon>Oceaniovalibus</taxon>
    </lineage>
</organism>
<dbReference type="SFLD" id="SFLDG00358">
    <property type="entry name" value="Main_(cytGST)"/>
    <property type="match status" value="1"/>
</dbReference>
<dbReference type="OrthoDB" id="509852at2"/>
<dbReference type="PROSITE" id="PS50404">
    <property type="entry name" value="GST_NTER"/>
    <property type="match status" value="1"/>
</dbReference>
<dbReference type="InterPro" id="IPR034330">
    <property type="entry name" value="GST_Zeta_C"/>
</dbReference>
<dbReference type="PANTHER" id="PTHR42673:SF4">
    <property type="entry name" value="MALEYLACETOACETATE ISOMERASE"/>
    <property type="match status" value="1"/>
</dbReference>
<evidence type="ECO:0000313" key="4">
    <source>
        <dbReference type="EMBL" id="EKE43245.1"/>
    </source>
</evidence>
<dbReference type="AlphaFoldDB" id="K2I300"/>
<dbReference type="InterPro" id="IPR040079">
    <property type="entry name" value="Glutathione_S-Trfase"/>
</dbReference>
<dbReference type="Pfam" id="PF13410">
    <property type="entry name" value="GST_C_2"/>
    <property type="match status" value="1"/>
</dbReference>
<evidence type="ECO:0000256" key="1">
    <source>
        <dbReference type="ARBA" id="ARBA00010007"/>
    </source>
</evidence>
<feature type="domain" description="GST N-terminal" evidence="2">
    <location>
        <begin position="2"/>
        <end position="83"/>
    </location>
</feature>
<dbReference type="SFLD" id="SFLDS00019">
    <property type="entry name" value="Glutathione_Transferase_(cytos"/>
    <property type="match status" value="1"/>
</dbReference>
<reference evidence="4 5" key="1">
    <citation type="journal article" date="2012" name="J. Bacteriol.">
        <title>Draft Genome Sequence of Oceaniovalibus guishaninsula JLT2003T.</title>
        <authorList>
            <person name="Tang K."/>
            <person name="Liu K."/>
            <person name="Jiao N."/>
        </authorList>
    </citation>
    <scope>NUCLEOTIDE SEQUENCE [LARGE SCALE GENOMIC DNA]</scope>
    <source>
        <strain evidence="4 5">JLT2003</strain>
    </source>
</reference>
<dbReference type="GO" id="GO:0006749">
    <property type="term" value="P:glutathione metabolic process"/>
    <property type="evidence" value="ECO:0007669"/>
    <property type="project" value="TreeGrafter"/>
</dbReference>
<name>K2I300_9RHOB</name>
<comment type="caution">
    <text evidence="4">The sequence shown here is derived from an EMBL/GenBank/DDBJ whole genome shotgun (WGS) entry which is preliminary data.</text>
</comment>
<dbReference type="Gene3D" id="1.20.1050.10">
    <property type="match status" value="1"/>
</dbReference>
<gene>
    <name evidence="4" type="ORF">OCGS_2836</name>
</gene>
<dbReference type="InterPro" id="IPR034333">
    <property type="entry name" value="GST_Zeta_N"/>
</dbReference>
<dbReference type="Pfam" id="PF02798">
    <property type="entry name" value="GST_N"/>
    <property type="match status" value="1"/>
</dbReference>
<dbReference type="PROSITE" id="PS50405">
    <property type="entry name" value="GST_CTER"/>
    <property type="match status" value="1"/>
</dbReference>
<proteinExistence type="inferred from homology"/>
<protein>
    <submittedName>
        <fullName evidence="4">Maleylacetoacetate isomerase (Glutathione transferase zeta 1) protein</fullName>
    </submittedName>
</protein>
<dbReference type="CDD" id="cd03042">
    <property type="entry name" value="GST_N_Zeta"/>
    <property type="match status" value="1"/>
</dbReference>
<dbReference type="eggNOG" id="COG0625">
    <property type="taxonomic scope" value="Bacteria"/>
</dbReference>
<evidence type="ECO:0000313" key="5">
    <source>
        <dbReference type="Proteomes" id="UP000006765"/>
    </source>
</evidence>
<sequence length="210" mass="23169">MTEAMLYDYWRSSASWRVRIALNAAGIPFRSVTVDLLAGDQRGDAHLERNPQGFIPVLEIDGLRLTQSLAIVDHIDETRNAGFLPGDAAGRARVRALAHVVAMDTHPVCNPSVVSEVVRLTDGGDAVREGWMHWFIRRGLAAFERMLADGPQGRFCHGDRPGLADFCLIPQVYNADRWGVDRADLTRIDAIARSCAELPAFAKAHPDSVR</sequence>
<dbReference type="RefSeq" id="WP_007427988.1">
    <property type="nucleotide sequence ID" value="NZ_AMGO01000068.1"/>
</dbReference>
<dbReference type="CDD" id="cd03191">
    <property type="entry name" value="GST_C_Zeta"/>
    <property type="match status" value="1"/>
</dbReference>
<dbReference type="Proteomes" id="UP000006765">
    <property type="component" value="Unassembled WGS sequence"/>
</dbReference>
<dbReference type="InterPro" id="IPR036249">
    <property type="entry name" value="Thioredoxin-like_sf"/>
</dbReference>
<dbReference type="InterPro" id="IPR004045">
    <property type="entry name" value="Glutathione_S-Trfase_N"/>
</dbReference>
<dbReference type="PANTHER" id="PTHR42673">
    <property type="entry name" value="MALEYLACETOACETATE ISOMERASE"/>
    <property type="match status" value="1"/>
</dbReference>
<dbReference type="PATRIC" id="fig|1231392.3.peg.2854"/>
<evidence type="ECO:0000259" key="3">
    <source>
        <dbReference type="PROSITE" id="PS50405"/>
    </source>
</evidence>
<evidence type="ECO:0000259" key="2">
    <source>
        <dbReference type="PROSITE" id="PS50404"/>
    </source>
</evidence>
<dbReference type="InterPro" id="IPR036282">
    <property type="entry name" value="Glutathione-S-Trfase_C_sf"/>
</dbReference>
<dbReference type="GO" id="GO:0006559">
    <property type="term" value="P:L-phenylalanine catabolic process"/>
    <property type="evidence" value="ECO:0007669"/>
    <property type="project" value="TreeGrafter"/>
</dbReference>
<dbReference type="Gene3D" id="3.40.30.10">
    <property type="entry name" value="Glutaredoxin"/>
    <property type="match status" value="1"/>
</dbReference>
<dbReference type="InterPro" id="IPR005955">
    <property type="entry name" value="GST_Zeta"/>
</dbReference>
<accession>K2I300</accession>
<dbReference type="InterPro" id="IPR010987">
    <property type="entry name" value="Glutathione-S-Trfase_C-like"/>
</dbReference>
<dbReference type="NCBIfam" id="TIGR01262">
    <property type="entry name" value="maiA"/>
    <property type="match status" value="1"/>
</dbReference>
<keyword evidence="4" id="KW-0413">Isomerase</keyword>